<dbReference type="PANTHER" id="PTHR42916:SF1">
    <property type="entry name" value="PROTEIN PHYLLO, CHLOROPLASTIC"/>
    <property type="match status" value="1"/>
</dbReference>
<dbReference type="PANTHER" id="PTHR42916">
    <property type="entry name" value="2-SUCCINYL-5-ENOLPYRUVYL-6-HYDROXY-3-CYCLOHEXENE-1-CARBOXYLATE SYNTHASE"/>
    <property type="match status" value="1"/>
</dbReference>
<keyword evidence="1 3" id="KW-0474">Menaquinone biosynthesis</keyword>
<name>A0A0R1VU40_9LACO</name>
<dbReference type="Proteomes" id="UP000051451">
    <property type="component" value="Unassembled WGS sequence"/>
</dbReference>
<dbReference type="EMBL" id="AZGB01000015">
    <property type="protein sequence ID" value="KRM06425.1"/>
    <property type="molecule type" value="Genomic_DNA"/>
</dbReference>
<dbReference type="GeneID" id="98318604"/>
<comment type="caution">
    <text evidence="5">The sequence shown here is derived from an EMBL/GenBank/DDBJ whole genome shotgun (WGS) entry which is preliminary data.</text>
</comment>
<dbReference type="InterPro" id="IPR029058">
    <property type="entry name" value="AB_hydrolase_fold"/>
</dbReference>
<reference evidence="5 6" key="1">
    <citation type="journal article" date="2015" name="Genome Announc.">
        <title>Expanding the biotechnology potential of lactobacilli through comparative genomics of 213 strains and associated genera.</title>
        <authorList>
            <person name="Sun Z."/>
            <person name="Harris H.M."/>
            <person name="McCann A."/>
            <person name="Guo C."/>
            <person name="Argimon S."/>
            <person name="Zhang W."/>
            <person name="Yang X."/>
            <person name="Jeffery I.B."/>
            <person name="Cooney J.C."/>
            <person name="Kagawa T.F."/>
            <person name="Liu W."/>
            <person name="Song Y."/>
            <person name="Salvetti E."/>
            <person name="Wrobel A."/>
            <person name="Rasinkangas P."/>
            <person name="Parkhill J."/>
            <person name="Rea M.C."/>
            <person name="O'Sullivan O."/>
            <person name="Ritari J."/>
            <person name="Douillard F.P."/>
            <person name="Paul Ross R."/>
            <person name="Yang R."/>
            <person name="Briner A.E."/>
            <person name="Felis G.E."/>
            <person name="de Vos W.M."/>
            <person name="Barrangou R."/>
            <person name="Klaenhammer T.R."/>
            <person name="Caufield P.W."/>
            <person name="Cui Y."/>
            <person name="Zhang H."/>
            <person name="O'Toole P.W."/>
        </authorList>
    </citation>
    <scope>NUCLEOTIDE SEQUENCE [LARGE SCALE GENOMIC DNA]</scope>
    <source>
        <strain evidence="5 6">DSM 18630</strain>
    </source>
</reference>
<comment type="pathway">
    <text evidence="3">Quinol/quinone metabolism; menaquinone biosynthesis.</text>
</comment>
<dbReference type="Pfam" id="PF00561">
    <property type="entry name" value="Abhydrolase_1"/>
    <property type="match status" value="1"/>
</dbReference>
<dbReference type="PATRIC" id="fig|1423750.3.peg.588"/>
<sequence>MKIKIKQAEYQLYQKSGPAPGWLLLHGFMGSHADFEPLIPELPGAVAAPDLLGHGKTTSALPVADFTIEQQADQLAALIQQHLRAPLIVWGYSMGGRLALTLALRHPKLIKYLILESSTAGINDSQQRLLRRNHDAQLVWQLRHCGLESFVNKWEELPLFTSQKKLPAAQQQFIRQQRLQQDPEGLAKSLLAMGTGSMPNYWPALSQLHCPVLLLTGALDFKFQKLTAKMAADLPQVKRYVVPAAGHNIHLENWPAIRQLFMREGLL</sequence>
<comment type="pathway">
    <text evidence="3">Quinol/quinone metabolism; 1,4-dihydroxy-2-naphthoate biosynthesis; 1,4-dihydroxy-2-naphthoate from chorismate: step 3/7.</text>
</comment>
<keyword evidence="6" id="KW-1185">Reference proteome</keyword>
<dbReference type="EC" id="4.2.99.20" evidence="3"/>
<dbReference type="PRINTS" id="PR00111">
    <property type="entry name" value="ABHYDROLASE"/>
</dbReference>
<dbReference type="NCBIfam" id="TIGR03695">
    <property type="entry name" value="menH_SHCHC"/>
    <property type="match status" value="1"/>
</dbReference>
<dbReference type="Gene3D" id="3.40.50.1820">
    <property type="entry name" value="alpha/beta hydrolase"/>
    <property type="match status" value="1"/>
</dbReference>
<dbReference type="STRING" id="1423750.FC89_GL000570"/>
<dbReference type="GO" id="GO:0070205">
    <property type="term" value="F:2-succinyl-6-hydroxy-2,4-cyclohexadiene-1-carboxylate synthase activity"/>
    <property type="evidence" value="ECO:0007669"/>
    <property type="project" value="UniProtKB-UniRule"/>
</dbReference>
<evidence type="ECO:0000256" key="1">
    <source>
        <dbReference type="ARBA" id="ARBA00022428"/>
    </source>
</evidence>
<dbReference type="GO" id="GO:0009234">
    <property type="term" value="P:menaquinone biosynthetic process"/>
    <property type="evidence" value="ECO:0007669"/>
    <property type="project" value="UniProtKB-UniRule"/>
</dbReference>
<comment type="function">
    <text evidence="3">Catalyzes a proton abstraction reaction that results in 2,5-elimination of pyruvate from 2-succinyl-5-enolpyruvyl-6-hydroxy-3-cyclohexene-1-carboxylate (SEPHCHC) and the formation of 2-succinyl-6-hydroxy-2,4-cyclohexadiene-1-carboxylate (SHCHC).</text>
</comment>
<dbReference type="HAMAP" id="MF_01660">
    <property type="entry name" value="MenH"/>
    <property type="match status" value="1"/>
</dbReference>
<organism evidence="5 6">
    <name type="scientific">Liquorilactobacillus ghanensis DSM 18630</name>
    <dbReference type="NCBI Taxonomy" id="1423750"/>
    <lineage>
        <taxon>Bacteria</taxon>
        <taxon>Bacillati</taxon>
        <taxon>Bacillota</taxon>
        <taxon>Bacilli</taxon>
        <taxon>Lactobacillales</taxon>
        <taxon>Lactobacillaceae</taxon>
        <taxon>Liquorilactobacillus</taxon>
    </lineage>
</organism>
<dbReference type="OrthoDB" id="9808398at2"/>
<dbReference type="InterPro" id="IPR000073">
    <property type="entry name" value="AB_hydrolase_1"/>
</dbReference>
<evidence type="ECO:0000313" key="6">
    <source>
        <dbReference type="Proteomes" id="UP000051451"/>
    </source>
</evidence>
<accession>A0A0R1VU40</accession>
<evidence type="ECO:0000256" key="3">
    <source>
        <dbReference type="HAMAP-Rule" id="MF_01660"/>
    </source>
</evidence>
<dbReference type="SUPFAM" id="SSF53474">
    <property type="entry name" value="alpha/beta-Hydrolases"/>
    <property type="match status" value="1"/>
</dbReference>
<comment type="subunit">
    <text evidence="3">Monomer.</text>
</comment>
<dbReference type="RefSeq" id="WP_057871343.1">
    <property type="nucleotide sequence ID" value="NZ_AZGB01000015.1"/>
</dbReference>
<dbReference type="UniPathway" id="UPA00079"/>
<keyword evidence="5" id="KW-0378">Hydrolase</keyword>
<dbReference type="InterPro" id="IPR022485">
    <property type="entry name" value="SHCHC_synthase_MenH"/>
</dbReference>
<keyword evidence="2 3" id="KW-0456">Lyase</keyword>
<proteinExistence type="inferred from homology"/>
<dbReference type="GO" id="GO:0016787">
    <property type="term" value="F:hydrolase activity"/>
    <property type="evidence" value="ECO:0007669"/>
    <property type="project" value="UniProtKB-KW"/>
</dbReference>
<comment type="catalytic activity">
    <reaction evidence="3">
        <text>5-enolpyruvoyl-6-hydroxy-2-succinyl-cyclohex-3-ene-1-carboxylate = (1R,6R)-6-hydroxy-2-succinyl-cyclohexa-2,4-diene-1-carboxylate + pyruvate</text>
        <dbReference type="Rhea" id="RHEA:25597"/>
        <dbReference type="ChEBI" id="CHEBI:15361"/>
        <dbReference type="ChEBI" id="CHEBI:58689"/>
        <dbReference type="ChEBI" id="CHEBI:58818"/>
        <dbReference type="EC" id="4.2.99.20"/>
    </reaction>
</comment>
<evidence type="ECO:0000256" key="2">
    <source>
        <dbReference type="ARBA" id="ARBA00023239"/>
    </source>
</evidence>
<gene>
    <name evidence="3" type="primary">menH</name>
    <name evidence="5" type="ORF">FC89_GL000570</name>
</gene>
<feature type="domain" description="AB hydrolase-1" evidence="4">
    <location>
        <begin position="23"/>
        <end position="253"/>
    </location>
</feature>
<evidence type="ECO:0000259" key="4">
    <source>
        <dbReference type="Pfam" id="PF00561"/>
    </source>
</evidence>
<protein>
    <recommendedName>
        <fullName evidence="3">Putative 2-succinyl-6-hydroxy-2,4-cyclohexadiene-1-carboxylate synthase</fullName>
        <shortName evidence="3">SHCHC synthase</shortName>
        <ecNumber evidence="3">4.2.99.20</ecNumber>
    </recommendedName>
</protein>
<dbReference type="AlphaFoldDB" id="A0A0R1VU40"/>
<evidence type="ECO:0000313" key="5">
    <source>
        <dbReference type="EMBL" id="KRM06425.1"/>
    </source>
</evidence>
<comment type="similarity">
    <text evidence="3">Belongs to the AB hydrolase superfamily. MenH family.</text>
</comment>
<dbReference type="UniPathway" id="UPA01057">
    <property type="reaction ID" value="UER00900"/>
</dbReference>